<dbReference type="Proteomes" id="UP001272242">
    <property type="component" value="Unassembled WGS sequence"/>
</dbReference>
<sequence>MNDEAGFLRALLETPADDTTRLVYADWLTERGDPESAAKARFLRLTVRFRQSGRTDEYQQAELQPLAAALPPEWLGLVSSLKVEGCPAKAPAPPPPLVQGGLRLGIHLGGLFQFVCDQGWDDMAPTGEPTVRRCAQCGKDVHYCATITDAREHADEGHCVAVDLGIVRREDDLAPRRYWVGRPSAEAARKEEERWKLDPVSEARAAGKRPGAADAAG</sequence>
<organism evidence="2 3">
    <name type="scientific">Gemmata algarum</name>
    <dbReference type="NCBI Taxonomy" id="2975278"/>
    <lineage>
        <taxon>Bacteria</taxon>
        <taxon>Pseudomonadati</taxon>
        <taxon>Planctomycetota</taxon>
        <taxon>Planctomycetia</taxon>
        <taxon>Gemmatales</taxon>
        <taxon>Gemmataceae</taxon>
        <taxon>Gemmata</taxon>
    </lineage>
</organism>
<dbReference type="EMBL" id="JAXBLV010000197">
    <property type="protein sequence ID" value="MDY3561613.1"/>
    <property type="molecule type" value="Genomic_DNA"/>
</dbReference>
<proteinExistence type="predicted"/>
<gene>
    <name evidence="2" type="ORF">R5W23_002892</name>
</gene>
<keyword evidence="3" id="KW-1185">Reference proteome</keyword>
<comment type="caution">
    <text evidence="2">The sequence shown here is derived from an EMBL/GenBank/DDBJ whole genome shotgun (WGS) entry which is preliminary data.</text>
</comment>
<name>A0ABU5F5T2_9BACT</name>
<feature type="compositionally biased region" description="Basic and acidic residues" evidence="1">
    <location>
        <begin position="187"/>
        <end position="201"/>
    </location>
</feature>
<evidence type="ECO:0000256" key="1">
    <source>
        <dbReference type="SAM" id="MobiDB-lite"/>
    </source>
</evidence>
<dbReference type="InterPro" id="IPR014338">
    <property type="entry name" value="CHP02996_rpt-companion-dom"/>
</dbReference>
<feature type="region of interest" description="Disordered" evidence="1">
    <location>
        <begin position="184"/>
        <end position="217"/>
    </location>
</feature>
<evidence type="ECO:0000313" key="2">
    <source>
        <dbReference type="EMBL" id="MDY3561613.1"/>
    </source>
</evidence>
<dbReference type="RefSeq" id="WP_320687992.1">
    <property type="nucleotide sequence ID" value="NZ_JAXBLV010000197.1"/>
</dbReference>
<feature type="compositionally biased region" description="Low complexity" evidence="1">
    <location>
        <begin position="208"/>
        <end position="217"/>
    </location>
</feature>
<accession>A0ABU5F5T2</accession>
<protein>
    <submittedName>
        <fullName evidence="2">TIGR02996 domain-containing protein</fullName>
    </submittedName>
</protein>
<evidence type="ECO:0000313" key="3">
    <source>
        <dbReference type="Proteomes" id="UP001272242"/>
    </source>
</evidence>
<dbReference type="NCBIfam" id="TIGR02996">
    <property type="entry name" value="rpt_mate_G_obs"/>
    <property type="match status" value="1"/>
</dbReference>
<reference evidence="3" key="1">
    <citation type="journal article" date="2023" name="Mar. Drugs">
        <title>Gemmata algarum, a Novel Planctomycete Isolated from an Algal Mat, Displays Antimicrobial Activity.</title>
        <authorList>
            <person name="Kumar G."/>
            <person name="Kallscheuer N."/>
            <person name="Kashif M."/>
            <person name="Ahamad S."/>
            <person name="Jagadeeshwari U."/>
            <person name="Pannikurungottu S."/>
            <person name="Haufschild T."/>
            <person name="Kabuu M."/>
            <person name="Sasikala C."/>
            <person name="Jogler C."/>
            <person name="Ramana C."/>
        </authorList>
    </citation>
    <scope>NUCLEOTIDE SEQUENCE [LARGE SCALE GENOMIC DNA]</scope>
    <source>
        <strain evidence="3">JC673</strain>
    </source>
</reference>